<dbReference type="InterPro" id="IPR029034">
    <property type="entry name" value="Cystine-knot_cytokine"/>
</dbReference>
<keyword evidence="2" id="KW-1185">Reference proteome</keyword>
<accession>A0A8K0DKG1</accession>
<protein>
    <submittedName>
        <fullName evidence="1">Uncharacterized protein</fullName>
    </submittedName>
</protein>
<evidence type="ECO:0000313" key="1">
    <source>
        <dbReference type="EMBL" id="KAF2905846.1"/>
    </source>
</evidence>
<dbReference type="AlphaFoldDB" id="A0A8K0DKG1"/>
<evidence type="ECO:0000313" key="2">
    <source>
        <dbReference type="Proteomes" id="UP000801492"/>
    </source>
</evidence>
<sequence>MLTSNTIVEKQVVEKQRNNVYRFGKRFDCRFPKLKLQLQFELTSTQDNHTNSLIIFPDDHCGPVPEIEEEPKCSDDFCEEFDYYPYEYLRCILSKDDKYKSLVYGIDEIPLGYRNGEDDGNLCRSIKMTRFLKVARNKNNEWRYIVNQGNEEYVQGILIEKCVNENSMYTFAEQLIYRLFNSKFTTLEASTSQEREEEEIENKNSSDMTLKDEMDKELENVSKSCPKKDTNFKRTLRKKIRIFEVTGKRTLNLELLFTALLSIKPTSTENERTTISAGTPEMCQNVEKFIMQDRRVTVFRIAEKIGILTGTVHSVIHDHLEISRVSARWVPRLLTPLQKGARRQCYGENLELLRKFPTNLGLS</sequence>
<organism evidence="1 2">
    <name type="scientific">Ignelater luminosus</name>
    <name type="common">Cucubano</name>
    <name type="synonym">Pyrophorus luminosus</name>
    <dbReference type="NCBI Taxonomy" id="2038154"/>
    <lineage>
        <taxon>Eukaryota</taxon>
        <taxon>Metazoa</taxon>
        <taxon>Ecdysozoa</taxon>
        <taxon>Arthropoda</taxon>
        <taxon>Hexapoda</taxon>
        <taxon>Insecta</taxon>
        <taxon>Pterygota</taxon>
        <taxon>Neoptera</taxon>
        <taxon>Endopterygota</taxon>
        <taxon>Coleoptera</taxon>
        <taxon>Polyphaga</taxon>
        <taxon>Elateriformia</taxon>
        <taxon>Elateroidea</taxon>
        <taxon>Elateridae</taxon>
        <taxon>Agrypninae</taxon>
        <taxon>Pyrophorini</taxon>
        <taxon>Ignelater</taxon>
    </lineage>
</organism>
<dbReference type="SUPFAM" id="SSF57501">
    <property type="entry name" value="Cystine-knot cytokines"/>
    <property type="match status" value="1"/>
</dbReference>
<name>A0A8K0DKG1_IGNLU</name>
<proteinExistence type="predicted"/>
<dbReference type="EMBL" id="VTPC01000421">
    <property type="protein sequence ID" value="KAF2905846.1"/>
    <property type="molecule type" value="Genomic_DNA"/>
</dbReference>
<dbReference type="OrthoDB" id="8189655at2759"/>
<comment type="caution">
    <text evidence="1">The sequence shown here is derived from an EMBL/GenBank/DDBJ whole genome shotgun (WGS) entry which is preliminary data.</text>
</comment>
<gene>
    <name evidence="1" type="ORF">ILUMI_00328</name>
</gene>
<dbReference type="Proteomes" id="UP000801492">
    <property type="component" value="Unassembled WGS sequence"/>
</dbReference>
<dbReference type="Gene3D" id="2.10.90.10">
    <property type="entry name" value="Cystine-knot cytokines"/>
    <property type="match status" value="1"/>
</dbReference>
<reference evidence="1" key="1">
    <citation type="submission" date="2019-08" db="EMBL/GenBank/DDBJ databases">
        <title>The genome of the North American firefly Photinus pyralis.</title>
        <authorList>
            <consortium name="Photinus pyralis genome working group"/>
            <person name="Fallon T.R."/>
            <person name="Sander Lower S.E."/>
            <person name="Weng J.-K."/>
        </authorList>
    </citation>
    <scope>NUCLEOTIDE SEQUENCE</scope>
    <source>
        <strain evidence="1">TRF0915ILg1</strain>
        <tissue evidence="1">Whole body</tissue>
    </source>
</reference>